<dbReference type="EMBL" id="JJMU01000021">
    <property type="protein sequence ID" value="KGE14977.1"/>
    <property type="molecule type" value="Genomic_DNA"/>
</dbReference>
<dbReference type="PATRIC" id="fig|1229276.3.peg.1247"/>
<evidence type="ECO:0000313" key="2">
    <source>
        <dbReference type="EMBL" id="KGE14977.1"/>
    </source>
</evidence>
<dbReference type="InterPro" id="IPR011050">
    <property type="entry name" value="Pectin_lyase_fold/virulence"/>
</dbReference>
<organism evidence="2 3">
    <name type="scientific">Sphingobacterium deserti</name>
    <dbReference type="NCBI Taxonomy" id="1229276"/>
    <lineage>
        <taxon>Bacteria</taxon>
        <taxon>Pseudomonadati</taxon>
        <taxon>Bacteroidota</taxon>
        <taxon>Sphingobacteriia</taxon>
        <taxon>Sphingobacteriales</taxon>
        <taxon>Sphingobacteriaceae</taxon>
        <taxon>Sphingobacterium</taxon>
    </lineage>
</organism>
<protein>
    <recommendedName>
        <fullName evidence="1">DUF6298 domain-containing protein</fullName>
    </recommendedName>
</protein>
<dbReference type="eggNOG" id="COG5434">
    <property type="taxonomic scope" value="Bacteria"/>
</dbReference>
<reference evidence="2 3" key="2">
    <citation type="journal article" date="2015" name="PLoS ONE">
        <title>Whole-Genome Optical Mapping and Finished Genome Sequence of Sphingobacterium deserti sp. nov., a New Species Isolated from the Western Desert of China.</title>
        <authorList>
            <person name="Teng C."/>
            <person name="Zhou Z."/>
            <person name="Molnar I."/>
            <person name="Li X."/>
            <person name="Tang R."/>
            <person name="Chen M."/>
            <person name="Wang L."/>
            <person name="Su S."/>
            <person name="Zhang W."/>
            <person name="Lin M."/>
        </authorList>
    </citation>
    <scope>NUCLEOTIDE SEQUENCE [LARGE SCALE GENOMIC DNA]</scope>
    <source>
        <strain evidence="3">ACCC05744</strain>
    </source>
</reference>
<sequence length="1043" mass="115742">MGKIFVYSSLCVRKLVSIFLVVFGACLVGYAQKQLSPITLQKDNTLLYTADAQGNRIPDFSYAGYAGGENAIPFVKAKILVPLKDGDATARIQRAIDYVAQLPVDKDGFRGAVLLEAGTYQIMGSLTLHSDGVVLRGAGFGDKGTTLFGAGTSRETLIRIAGKDNRQYTLQQEITDQYVPVNAMSFTVTNAAAYKVGDAIEITRPSSESWIKALGTDHFGGGITSLGWKPGQRDVVWHRQIKAINGNKIVIDAPLTTALDKAFGVSSIQKSTWSGRIAQIGVENMNLTSAFDQANPKDEDHRWMVISIENATNVWVRSIQFKHFAGSAVYALATSSKVTVQDCLSLAPVSEIGGQRRYTFYTKGQQTLFQRLYAENGYHDFAVGYLAAGPNAFVQCQAIEPHSFSGAVDSWASGVLFDVIDIDAQALSFANRGQDGQGAGWAAANSVFWQCSAALVECFQPPTAQNWAFGVWAQFQGDGFWDQSNEHIKPRSLYYAQLQERLGGKAKDRAVLLPVLSEASSSPSIDVAMELTKQAAEPVLQLKDFIAQASKRENFADHLKGLKTVDQLPMVKKVAPAMAPDMKLAQGWLVRGNEVLVGRKSDIQWWNGSARAHGVEKAKPHITRFVPGEEGLGLTDNLLATADSMLATHTLSIDHNYGLWYDRRRDDHERIRRMDGEVWPPFYELPFARSGQGVAYDGLSKYDLTKYNQFYWNRLKEFADVADQKGLVLIHQNYFQHNIIEAGAHYADFPWRTANNINDVGFPEPVPYAGDKRIFMAEQFYDVTHPQRRALHRAYIRQCLDNFKDNTGVIQMISAEYTGPLHFVQFWIDVIKEWKQETGKTPMIALSATKDVQDAILADPERAKEIQIIDIRYWHYQADGSAYAPKGGQNLAPRQHARLLKPKKTSAEQVYRAVAEYRVKNPDKAVLYHGDNYPEMAWAIFMAGGSMANLPAVNNPDFYKAASTMKADVENNTWVLKSASGAIVYNNEAGTTLDLSSLKGNYNVVHISPKTGEILHTEPLKLGKSTTLKNYKNTAEILWITKK</sequence>
<feature type="domain" description="DUF6298" evidence="1">
    <location>
        <begin position="479"/>
        <end position="965"/>
    </location>
</feature>
<dbReference type="InterPro" id="IPR012334">
    <property type="entry name" value="Pectin_lyas_fold"/>
</dbReference>
<evidence type="ECO:0000313" key="3">
    <source>
        <dbReference type="Proteomes" id="UP000031802"/>
    </source>
</evidence>
<dbReference type="InterPro" id="IPR046265">
    <property type="entry name" value="DUF6298"/>
</dbReference>
<comment type="caution">
    <text evidence="2">The sequence shown here is derived from an EMBL/GenBank/DDBJ whole genome shotgun (WGS) entry which is preliminary data.</text>
</comment>
<gene>
    <name evidence="2" type="ORF">DI53_1204</name>
</gene>
<dbReference type="AlphaFoldDB" id="A0A0B8T1M4"/>
<keyword evidence="3" id="KW-1185">Reference proteome</keyword>
<dbReference type="SUPFAM" id="SSF51126">
    <property type="entry name" value="Pectin lyase-like"/>
    <property type="match status" value="1"/>
</dbReference>
<evidence type="ECO:0000259" key="1">
    <source>
        <dbReference type="Pfam" id="PF19815"/>
    </source>
</evidence>
<dbReference type="Gene3D" id="2.160.20.10">
    <property type="entry name" value="Single-stranded right-handed beta-helix, Pectin lyase-like"/>
    <property type="match status" value="1"/>
</dbReference>
<dbReference type="PROSITE" id="PS51257">
    <property type="entry name" value="PROKAR_LIPOPROTEIN"/>
    <property type="match status" value="1"/>
</dbReference>
<proteinExistence type="predicted"/>
<reference evidence="3" key="1">
    <citation type="submission" date="2014-04" db="EMBL/GenBank/DDBJ databases">
        <title>Whole-Genome optical mapping and complete genome sequence of Sphingobacterium deserti sp. nov., a new spaces isolated from desert in the west of China.</title>
        <authorList>
            <person name="Teng C."/>
            <person name="Zhou Z."/>
            <person name="Li X."/>
            <person name="Chen M."/>
            <person name="Lin M."/>
            <person name="Wang L."/>
            <person name="Su S."/>
            <person name="Zhang C."/>
            <person name="Zhang W."/>
        </authorList>
    </citation>
    <scope>NUCLEOTIDE SEQUENCE [LARGE SCALE GENOMIC DNA]</scope>
    <source>
        <strain evidence="3">ACCC05744</strain>
    </source>
</reference>
<dbReference type="Pfam" id="PF19815">
    <property type="entry name" value="DUF6298"/>
    <property type="match status" value="1"/>
</dbReference>
<dbReference type="STRING" id="1229276.DI53_1204"/>
<dbReference type="Proteomes" id="UP000031802">
    <property type="component" value="Unassembled WGS sequence"/>
</dbReference>
<name>A0A0B8T1M4_9SPHI</name>
<accession>A0A0B8T1M4</accession>